<keyword evidence="3" id="KW-1185">Reference proteome</keyword>
<feature type="compositionally biased region" description="Polar residues" evidence="1">
    <location>
        <begin position="1"/>
        <end position="10"/>
    </location>
</feature>
<evidence type="ECO:0000256" key="1">
    <source>
        <dbReference type="SAM" id="MobiDB-lite"/>
    </source>
</evidence>
<gene>
    <name evidence="2" type="ORF">K435DRAFT_48796</name>
</gene>
<feature type="compositionally biased region" description="Basic and acidic residues" evidence="1">
    <location>
        <begin position="40"/>
        <end position="49"/>
    </location>
</feature>
<reference evidence="2 3" key="1">
    <citation type="journal article" date="2019" name="Nat. Ecol. Evol.">
        <title>Megaphylogeny resolves global patterns of mushroom evolution.</title>
        <authorList>
            <person name="Varga T."/>
            <person name="Krizsan K."/>
            <person name="Foldi C."/>
            <person name="Dima B."/>
            <person name="Sanchez-Garcia M."/>
            <person name="Sanchez-Ramirez S."/>
            <person name="Szollosi G.J."/>
            <person name="Szarkandi J.G."/>
            <person name="Papp V."/>
            <person name="Albert L."/>
            <person name="Andreopoulos W."/>
            <person name="Angelini C."/>
            <person name="Antonin V."/>
            <person name="Barry K.W."/>
            <person name="Bougher N.L."/>
            <person name="Buchanan P."/>
            <person name="Buyck B."/>
            <person name="Bense V."/>
            <person name="Catcheside P."/>
            <person name="Chovatia M."/>
            <person name="Cooper J."/>
            <person name="Damon W."/>
            <person name="Desjardin D."/>
            <person name="Finy P."/>
            <person name="Geml J."/>
            <person name="Haridas S."/>
            <person name="Hughes K."/>
            <person name="Justo A."/>
            <person name="Karasinski D."/>
            <person name="Kautmanova I."/>
            <person name="Kiss B."/>
            <person name="Kocsube S."/>
            <person name="Kotiranta H."/>
            <person name="LaButti K.M."/>
            <person name="Lechner B.E."/>
            <person name="Liimatainen K."/>
            <person name="Lipzen A."/>
            <person name="Lukacs Z."/>
            <person name="Mihaltcheva S."/>
            <person name="Morgado L.N."/>
            <person name="Niskanen T."/>
            <person name="Noordeloos M.E."/>
            <person name="Ohm R.A."/>
            <person name="Ortiz-Santana B."/>
            <person name="Ovrebo C."/>
            <person name="Racz N."/>
            <person name="Riley R."/>
            <person name="Savchenko A."/>
            <person name="Shiryaev A."/>
            <person name="Soop K."/>
            <person name="Spirin V."/>
            <person name="Szebenyi C."/>
            <person name="Tomsovsky M."/>
            <person name="Tulloss R.E."/>
            <person name="Uehling J."/>
            <person name="Grigoriev I.V."/>
            <person name="Vagvolgyi C."/>
            <person name="Papp T."/>
            <person name="Martin F.M."/>
            <person name="Miettinen O."/>
            <person name="Hibbett D.S."/>
            <person name="Nagy L.G."/>
        </authorList>
    </citation>
    <scope>NUCLEOTIDE SEQUENCE [LARGE SCALE GENOMIC DNA]</scope>
    <source>
        <strain evidence="2 3">CBS 962.96</strain>
    </source>
</reference>
<dbReference type="EMBL" id="ML179146">
    <property type="protein sequence ID" value="THU97933.1"/>
    <property type="molecule type" value="Genomic_DNA"/>
</dbReference>
<proteinExistence type="predicted"/>
<feature type="region of interest" description="Disordered" evidence="1">
    <location>
        <begin position="1"/>
        <end position="58"/>
    </location>
</feature>
<name>A0A4S8M7X7_DENBC</name>
<dbReference type="AlphaFoldDB" id="A0A4S8M7X7"/>
<sequence length="58" mass="6451">MRTASSSETAISEIPSPHTSTLTTPGRMLNAFQSPSFRVDSPDQREMAKTRSYPNIHE</sequence>
<evidence type="ECO:0000313" key="3">
    <source>
        <dbReference type="Proteomes" id="UP000297245"/>
    </source>
</evidence>
<organism evidence="2 3">
    <name type="scientific">Dendrothele bispora (strain CBS 962.96)</name>
    <dbReference type="NCBI Taxonomy" id="1314807"/>
    <lineage>
        <taxon>Eukaryota</taxon>
        <taxon>Fungi</taxon>
        <taxon>Dikarya</taxon>
        <taxon>Basidiomycota</taxon>
        <taxon>Agaricomycotina</taxon>
        <taxon>Agaricomycetes</taxon>
        <taxon>Agaricomycetidae</taxon>
        <taxon>Agaricales</taxon>
        <taxon>Agaricales incertae sedis</taxon>
        <taxon>Dendrothele</taxon>
    </lineage>
</organism>
<protein>
    <submittedName>
        <fullName evidence="2">Uncharacterized protein</fullName>
    </submittedName>
</protein>
<evidence type="ECO:0000313" key="2">
    <source>
        <dbReference type="EMBL" id="THU97933.1"/>
    </source>
</evidence>
<dbReference type="Proteomes" id="UP000297245">
    <property type="component" value="Unassembled WGS sequence"/>
</dbReference>
<accession>A0A4S8M7X7</accession>